<dbReference type="Pfam" id="PF00037">
    <property type="entry name" value="Fer4"/>
    <property type="match status" value="1"/>
</dbReference>
<dbReference type="PANTHER" id="PTHR43687">
    <property type="entry name" value="ADENYLYLSULFATE REDUCTASE, BETA SUBUNIT"/>
    <property type="match status" value="1"/>
</dbReference>
<reference evidence="7" key="1">
    <citation type="submission" date="2017-04" db="EMBL/GenBank/DDBJ databases">
        <authorList>
            <person name="Varghese N."/>
            <person name="Submissions S."/>
        </authorList>
    </citation>
    <scope>NUCLEOTIDE SEQUENCE [LARGE SCALE GENOMIC DNA]</scope>
    <source>
        <strain evidence="7">DSM 16512</strain>
    </source>
</reference>
<evidence type="ECO:0000256" key="1">
    <source>
        <dbReference type="ARBA" id="ARBA00022485"/>
    </source>
</evidence>
<dbReference type="RefSeq" id="WP_084274899.1">
    <property type="nucleotide sequence ID" value="NZ_AP026671.1"/>
</dbReference>
<dbReference type="PROSITE" id="PS00198">
    <property type="entry name" value="4FE4S_FER_1"/>
    <property type="match status" value="2"/>
</dbReference>
<dbReference type="InterPro" id="IPR017900">
    <property type="entry name" value="4Fe4S_Fe_S_CS"/>
</dbReference>
<name>A0A1W1WQV5_9BACT</name>
<dbReference type="AlphaFoldDB" id="A0A1W1WQV5"/>
<dbReference type="SUPFAM" id="SSF54862">
    <property type="entry name" value="4Fe-4S ferredoxins"/>
    <property type="match status" value="2"/>
</dbReference>
<dbReference type="PROSITE" id="PS51379">
    <property type="entry name" value="4FE4S_FER_2"/>
    <property type="match status" value="2"/>
</dbReference>
<gene>
    <name evidence="6" type="ORF">SAMN05660197_0383</name>
</gene>
<keyword evidence="3" id="KW-0408">Iron</keyword>
<dbReference type="Pfam" id="PF12838">
    <property type="entry name" value="Fer4_7"/>
    <property type="match status" value="1"/>
</dbReference>
<dbReference type="Gene3D" id="3.30.70.20">
    <property type="match status" value="2"/>
</dbReference>
<evidence type="ECO:0000256" key="3">
    <source>
        <dbReference type="ARBA" id="ARBA00023004"/>
    </source>
</evidence>
<keyword evidence="4" id="KW-0411">Iron-sulfur</keyword>
<feature type="domain" description="4Fe-4S ferredoxin-type" evidence="5">
    <location>
        <begin position="45"/>
        <end position="74"/>
    </location>
</feature>
<protein>
    <submittedName>
        <fullName evidence="6">Dissimilatory sulfite reductase (Desulfoviridin), alpha and beta subunits</fullName>
    </submittedName>
</protein>
<dbReference type="PANTHER" id="PTHR43687:SF1">
    <property type="entry name" value="FERREDOXIN III"/>
    <property type="match status" value="1"/>
</dbReference>
<dbReference type="InterPro" id="IPR050572">
    <property type="entry name" value="Fe-S_Ferredoxin"/>
</dbReference>
<dbReference type="GO" id="GO:0051539">
    <property type="term" value="F:4 iron, 4 sulfur cluster binding"/>
    <property type="evidence" value="ECO:0007669"/>
    <property type="project" value="UniProtKB-KW"/>
</dbReference>
<accession>A0A1W1WQV5</accession>
<dbReference type="OrthoDB" id="9808559at2"/>
<dbReference type="Proteomes" id="UP000192602">
    <property type="component" value="Unassembled WGS sequence"/>
</dbReference>
<organism evidence="6 7">
    <name type="scientific">Nitratiruptor tergarcus DSM 16512</name>
    <dbReference type="NCBI Taxonomy" id="1069081"/>
    <lineage>
        <taxon>Bacteria</taxon>
        <taxon>Pseudomonadati</taxon>
        <taxon>Campylobacterota</taxon>
        <taxon>Epsilonproteobacteria</taxon>
        <taxon>Nautiliales</taxon>
        <taxon>Nitratiruptoraceae</taxon>
        <taxon>Nitratiruptor</taxon>
    </lineage>
</organism>
<keyword evidence="2" id="KW-0479">Metal-binding</keyword>
<dbReference type="GO" id="GO:0046872">
    <property type="term" value="F:metal ion binding"/>
    <property type="evidence" value="ECO:0007669"/>
    <property type="project" value="UniProtKB-KW"/>
</dbReference>
<keyword evidence="7" id="KW-1185">Reference proteome</keyword>
<evidence type="ECO:0000256" key="4">
    <source>
        <dbReference type="ARBA" id="ARBA00023014"/>
    </source>
</evidence>
<sequence length="344" mass="39161">MMEYKQKGKLFTFDLLKCLRTDYFHNDCKKCMEICPENAFYFDRKRLSIDFDKCTNCSVCLGVCPTEALTLDFFDPNDYILKNETHLSCKKDIPCLSAFSSEHFITIALRHGTLSCDLSHCEGCHLNPENKTLHSIRERLEEAKRFLDESGAEAVIEEKPYQEDRRGFFKAIFSAAKETTKEEKLSSLQSDLNRVPLKLTLLKNSLKKASKDLTNKEISTAYSFLGNKKIDENCTNCRDCVQFCPTNALFTSSEGDAIWFIAGKCIDCAICNGICKPKSITDAQTLDLVAFAFDRGEELIHHQIEICSECKTPFAYKSGEMLCDRCKSFVDEFADIFKLASDME</sequence>
<evidence type="ECO:0000313" key="7">
    <source>
        <dbReference type="Proteomes" id="UP000192602"/>
    </source>
</evidence>
<evidence type="ECO:0000313" key="6">
    <source>
        <dbReference type="EMBL" id="SMC08626.1"/>
    </source>
</evidence>
<proteinExistence type="predicted"/>
<evidence type="ECO:0000259" key="5">
    <source>
        <dbReference type="PROSITE" id="PS51379"/>
    </source>
</evidence>
<dbReference type="STRING" id="1069081.SAMN05660197_0383"/>
<dbReference type="InterPro" id="IPR017896">
    <property type="entry name" value="4Fe4S_Fe-S-bd"/>
</dbReference>
<keyword evidence="1" id="KW-0004">4Fe-4S</keyword>
<feature type="domain" description="4Fe-4S ferredoxin-type" evidence="5">
    <location>
        <begin position="226"/>
        <end position="254"/>
    </location>
</feature>
<evidence type="ECO:0000256" key="2">
    <source>
        <dbReference type="ARBA" id="ARBA00022723"/>
    </source>
</evidence>
<dbReference type="EMBL" id="FWWZ01000001">
    <property type="protein sequence ID" value="SMC08626.1"/>
    <property type="molecule type" value="Genomic_DNA"/>
</dbReference>